<dbReference type="EMBL" id="LXQA010045228">
    <property type="protein sequence ID" value="MCI01099.1"/>
    <property type="molecule type" value="Genomic_DNA"/>
</dbReference>
<reference evidence="1 2" key="1">
    <citation type="journal article" date="2018" name="Front. Plant Sci.">
        <title>Red Clover (Trifolium pratense) and Zigzag Clover (T. medium) - A Picture of Genomic Similarities and Differences.</title>
        <authorList>
            <person name="Dluhosova J."/>
            <person name="Istvanek J."/>
            <person name="Nedelnik J."/>
            <person name="Repkova J."/>
        </authorList>
    </citation>
    <scope>NUCLEOTIDE SEQUENCE [LARGE SCALE GENOMIC DNA]</scope>
    <source>
        <strain evidence="2">cv. 10/8</strain>
        <tissue evidence="1">Leaf</tissue>
    </source>
</reference>
<evidence type="ECO:0000313" key="2">
    <source>
        <dbReference type="Proteomes" id="UP000265520"/>
    </source>
</evidence>
<evidence type="ECO:0000313" key="1">
    <source>
        <dbReference type="EMBL" id="MCI01099.1"/>
    </source>
</evidence>
<keyword evidence="2" id="KW-1185">Reference proteome</keyword>
<feature type="non-terminal residue" evidence="1">
    <location>
        <position position="147"/>
    </location>
</feature>
<dbReference type="Proteomes" id="UP000265520">
    <property type="component" value="Unassembled WGS sequence"/>
</dbReference>
<organism evidence="1 2">
    <name type="scientific">Trifolium medium</name>
    <dbReference type="NCBI Taxonomy" id="97028"/>
    <lineage>
        <taxon>Eukaryota</taxon>
        <taxon>Viridiplantae</taxon>
        <taxon>Streptophyta</taxon>
        <taxon>Embryophyta</taxon>
        <taxon>Tracheophyta</taxon>
        <taxon>Spermatophyta</taxon>
        <taxon>Magnoliopsida</taxon>
        <taxon>eudicotyledons</taxon>
        <taxon>Gunneridae</taxon>
        <taxon>Pentapetalae</taxon>
        <taxon>rosids</taxon>
        <taxon>fabids</taxon>
        <taxon>Fabales</taxon>
        <taxon>Fabaceae</taxon>
        <taxon>Papilionoideae</taxon>
        <taxon>50 kb inversion clade</taxon>
        <taxon>NPAAA clade</taxon>
        <taxon>Hologalegina</taxon>
        <taxon>IRL clade</taxon>
        <taxon>Trifolieae</taxon>
        <taxon>Trifolium</taxon>
    </lineage>
</organism>
<sequence>MDHYQVKSYEGLRAPIRGMISYGEGTFALLEGGKCRWDGGEWNWMWQWKEELSNSEADKLVDVEEILEGVRPNSDEEDKRRWIADSSDIFAVQSYYNFPSSFNSIELLNHNIVRALQELWSNDVQSKIDVFGWRLLQNKLVTREELF</sequence>
<protein>
    <submittedName>
        <fullName evidence="1">Putative ribonuclease H protein</fullName>
    </submittedName>
</protein>
<name>A0A392NPP1_9FABA</name>
<dbReference type="AlphaFoldDB" id="A0A392NPP1"/>
<comment type="caution">
    <text evidence="1">The sequence shown here is derived from an EMBL/GenBank/DDBJ whole genome shotgun (WGS) entry which is preliminary data.</text>
</comment>
<accession>A0A392NPP1</accession>
<proteinExistence type="predicted"/>